<proteinExistence type="predicted"/>
<dbReference type="PANTHER" id="PTHR33680">
    <property type="entry name" value="OS07G0190500 PROTEIN"/>
    <property type="match status" value="1"/>
</dbReference>
<keyword evidence="7" id="KW-0472">Membrane</keyword>
<dbReference type="Proteomes" id="UP000324897">
    <property type="component" value="Unassembled WGS sequence"/>
</dbReference>
<feature type="region of interest" description="Disordered" evidence="6">
    <location>
        <begin position="1"/>
        <end position="22"/>
    </location>
</feature>
<dbReference type="AlphaFoldDB" id="A0A5J9SRN9"/>
<keyword evidence="2 4" id="KW-0863">Zinc-finger</keyword>
<dbReference type="EMBL" id="RWGY01000403">
    <property type="protein sequence ID" value="TVU01691.1"/>
    <property type="molecule type" value="Genomic_DNA"/>
</dbReference>
<evidence type="ECO:0000256" key="4">
    <source>
        <dbReference type="PROSITE-ProRule" id="PRU01343"/>
    </source>
</evidence>
<keyword evidence="11" id="KW-1185">Reference proteome</keyword>
<evidence type="ECO:0000256" key="5">
    <source>
        <dbReference type="SAM" id="Coils"/>
    </source>
</evidence>
<feature type="domain" description="GRF-type" evidence="8">
    <location>
        <begin position="34"/>
        <end position="79"/>
    </location>
</feature>
<feature type="non-terminal residue" evidence="10">
    <location>
        <position position="1"/>
    </location>
</feature>
<keyword evidence="7" id="KW-1133">Transmembrane helix</keyword>
<dbReference type="Pfam" id="PF06839">
    <property type="entry name" value="Zn_ribbon_GRF"/>
    <property type="match status" value="1"/>
</dbReference>
<sequence>MAGGGSWASSSSRGPQGRSRTPASVLRSLPVIDCPHHPGCKLQLLTARTPVNQNRRFYRCMKDAMLPTACNFFIWEDKYLAYLIDNGFLEDVDLGPGGSSEMLMAMFESNEKIRLLQCDVDELRQEISELKTGGAMIGNNAGSNEKLAMLICVNVVFALLVLALAVMLK</sequence>
<reference evidence="10 11" key="1">
    <citation type="journal article" date="2019" name="Sci. Rep.">
        <title>A high-quality genome of Eragrostis curvula grass provides insights into Poaceae evolution and supports new strategies to enhance forage quality.</title>
        <authorList>
            <person name="Carballo J."/>
            <person name="Santos B.A.C.M."/>
            <person name="Zappacosta D."/>
            <person name="Garbus I."/>
            <person name="Selva J.P."/>
            <person name="Gallo C.A."/>
            <person name="Diaz A."/>
            <person name="Albertini E."/>
            <person name="Caccamo M."/>
            <person name="Echenique V."/>
        </authorList>
    </citation>
    <scope>NUCLEOTIDE SEQUENCE [LARGE SCALE GENOMIC DNA]</scope>
    <source>
        <strain evidence="11">cv. Victoria</strain>
        <tissue evidence="10">Leaf</tissue>
    </source>
</reference>
<name>A0A5J9SRN9_9POAL</name>
<dbReference type="GO" id="GO:0008270">
    <property type="term" value="F:zinc ion binding"/>
    <property type="evidence" value="ECO:0007669"/>
    <property type="project" value="UniProtKB-KW"/>
</dbReference>
<dbReference type="PROSITE" id="PS51999">
    <property type="entry name" value="ZF_GRF"/>
    <property type="match status" value="1"/>
</dbReference>
<feature type="compositionally biased region" description="Low complexity" evidence="6">
    <location>
        <begin position="7"/>
        <end position="20"/>
    </location>
</feature>
<dbReference type="PANTHER" id="PTHR33680:SF1">
    <property type="entry name" value="OS05G0489500 PROTEIN"/>
    <property type="match status" value="1"/>
</dbReference>
<evidence type="ECO:0000256" key="1">
    <source>
        <dbReference type="ARBA" id="ARBA00022723"/>
    </source>
</evidence>
<organism evidence="10 11">
    <name type="scientific">Eragrostis curvula</name>
    <name type="common">weeping love grass</name>
    <dbReference type="NCBI Taxonomy" id="38414"/>
    <lineage>
        <taxon>Eukaryota</taxon>
        <taxon>Viridiplantae</taxon>
        <taxon>Streptophyta</taxon>
        <taxon>Embryophyta</taxon>
        <taxon>Tracheophyta</taxon>
        <taxon>Spermatophyta</taxon>
        <taxon>Magnoliopsida</taxon>
        <taxon>Liliopsida</taxon>
        <taxon>Poales</taxon>
        <taxon>Poaceae</taxon>
        <taxon>PACMAD clade</taxon>
        <taxon>Chloridoideae</taxon>
        <taxon>Eragrostideae</taxon>
        <taxon>Eragrostidinae</taxon>
        <taxon>Eragrostis</taxon>
    </lineage>
</organism>
<dbReference type="EMBL" id="RWGY01000403">
    <property type="protein sequence ID" value="TVU01692.1"/>
    <property type="molecule type" value="Genomic_DNA"/>
</dbReference>
<gene>
    <name evidence="9" type="ORF">EJB05_52848</name>
    <name evidence="10" type="ORF">EJB05_52849</name>
</gene>
<evidence type="ECO:0000259" key="8">
    <source>
        <dbReference type="PROSITE" id="PS51999"/>
    </source>
</evidence>
<keyword evidence="1" id="KW-0479">Metal-binding</keyword>
<comment type="caution">
    <text evidence="10">The sequence shown here is derived from an EMBL/GenBank/DDBJ whole genome shotgun (WGS) entry which is preliminary data.</text>
</comment>
<evidence type="ECO:0000256" key="7">
    <source>
        <dbReference type="SAM" id="Phobius"/>
    </source>
</evidence>
<dbReference type="Gramene" id="TVU01692">
    <property type="protein sequence ID" value="TVU01692"/>
    <property type="gene ID" value="EJB05_52849"/>
</dbReference>
<evidence type="ECO:0000256" key="3">
    <source>
        <dbReference type="ARBA" id="ARBA00022833"/>
    </source>
</evidence>
<evidence type="ECO:0000313" key="11">
    <source>
        <dbReference type="Proteomes" id="UP000324897"/>
    </source>
</evidence>
<protein>
    <recommendedName>
        <fullName evidence="8">GRF-type domain-containing protein</fullName>
    </recommendedName>
</protein>
<evidence type="ECO:0000256" key="6">
    <source>
        <dbReference type="SAM" id="MobiDB-lite"/>
    </source>
</evidence>
<dbReference type="OrthoDB" id="681879at2759"/>
<evidence type="ECO:0000313" key="10">
    <source>
        <dbReference type="EMBL" id="TVU01692.1"/>
    </source>
</evidence>
<keyword evidence="5" id="KW-0175">Coiled coil</keyword>
<accession>A0A5J9SRN9</accession>
<dbReference type="Gramene" id="TVU01691">
    <property type="protein sequence ID" value="TVU01691"/>
    <property type="gene ID" value="EJB05_52848"/>
</dbReference>
<feature type="coiled-coil region" evidence="5">
    <location>
        <begin position="106"/>
        <end position="133"/>
    </location>
</feature>
<keyword evidence="3" id="KW-0862">Zinc</keyword>
<feature type="transmembrane region" description="Helical" evidence="7">
    <location>
        <begin position="147"/>
        <end position="168"/>
    </location>
</feature>
<dbReference type="InterPro" id="IPR010666">
    <property type="entry name" value="Znf_GRF"/>
</dbReference>
<evidence type="ECO:0000313" key="9">
    <source>
        <dbReference type="EMBL" id="TVU01691.1"/>
    </source>
</evidence>
<evidence type="ECO:0000256" key="2">
    <source>
        <dbReference type="ARBA" id="ARBA00022771"/>
    </source>
</evidence>
<keyword evidence="7" id="KW-0812">Transmembrane</keyword>